<evidence type="ECO:0000313" key="2">
    <source>
        <dbReference type="EMBL" id="MEW9624362.1"/>
    </source>
</evidence>
<feature type="repeat" description="TPR" evidence="1">
    <location>
        <begin position="80"/>
        <end position="113"/>
    </location>
</feature>
<dbReference type="Gene3D" id="1.25.40.10">
    <property type="entry name" value="Tetratricopeptide repeat domain"/>
    <property type="match status" value="3"/>
</dbReference>
<dbReference type="RefSeq" id="WP_367844671.1">
    <property type="nucleotide sequence ID" value="NZ_JBFOHL010000007.1"/>
</dbReference>
<evidence type="ECO:0000313" key="3">
    <source>
        <dbReference type="Proteomes" id="UP001556170"/>
    </source>
</evidence>
<dbReference type="Pfam" id="PF13414">
    <property type="entry name" value="TPR_11"/>
    <property type="match status" value="1"/>
</dbReference>
<dbReference type="SUPFAM" id="SSF48452">
    <property type="entry name" value="TPR-like"/>
    <property type="match status" value="1"/>
</dbReference>
<dbReference type="Pfam" id="PF13432">
    <property type="entry name" value="TPR_16"/>
    <property type="match status" value="1"/>
</dbReference>
<keyword evidence="3" id="KW-1185">Reference proteome</keyword>
<dbReference type="PROSITE" id="PS50005">
    <property type="entry name" value="TPR"/>
    <property type="match status" value="2"/>
</dbReference>
<dbReference type="PANTHER" id="PTHR44809">
    <property type="match status" value="1"/>
</dbReference>
<dbReference type="Gene3D" id="3.40.50.300">
    <property type="entry name" value="P-loop containing nucleotide triphosphate hydrolases"/>
    <property type="match status" value="1"/>
</dbReference>
<comment type="caution">
    <text evidence="2">The sequence shown here is derived from an EMBL/GenBank/DDBJ whole genome shotgun (WGS) entry which is preliminary data.</text>
</comment>
<sequence>MSHPPSPPSPTVRRLLAEAGTALSQRRPDDAERALTSLLALAPDNVDARYLLGIACLMRGDSAQAVGFLRAAAHQRPGDANIQTNLGSALHDAGAVEEALVCLRRACELAPGQASAWYNLGKALKLQRRLDEAEHALGQALALDANHLSARITLADIHTIRGGIAAAAREYRNVLQRQPEYAAAWHALANLKTEPFGPGDVRRLQQALRKPGLDAESRILLGFALFKALEDQGDQAAAFEALREANTLKRRQVRWDAAGEHAHVAALMESFRDPPARPLDASLGQEVILIASLPRSGSTLVEQILATHPDVDGANETDLLEQIIDEESRRRGMAFPGWVATASPQDWDRLGRDYLVRAAHWRRGKPRFTDKSLTNWQLTGAALAMLPGARVVNCHRDPVETCFACYRQLFSGGAHFSYDLDEMAAHCKDYQRLTRYWLERHPARVLDFSYEALLKETELQVRRLLDFCGLGFDPACLAPHRTHREVHSTASAAQVRQPLRADTSRAGHYAAQLATLRSRFES</sequence>
<dbReference type="SMART" id="SM00028">
    <property type="entry name" value="TPR"/>
    <property type="match status" value="5"/>
</dbReference>
<dbReference type="InterPro" id="IPR027417">
    <property type="entry name" value="P-loop_NTPase"/>
</dbReference>
<dbReference type="PANTHER" id="PTHR44809:SF1">
    <property type="entry name" value="PROTEIN O-MANNOSYL-TRANSFERASE TMTC1"/>
    <property type="match status" value="1"/>
</dbReference>
<dbReference type="InterPro" id="IPR011990">
    <property type="entry name" value="TPR-like_helical_dom_sf"/>
</dbReference>
<dbReference type="InterPro" id="IPR052943">
    <property type="entry name" value="TMTC_O-mannosyl-trnsfr"/>
</dbReference>
<evidence type="ECO:0000256" key="1">
    <source>
        <dbReference type="PROSITE-ProRule" id="PRU00339"/>
    </source>
</evidence>
<accession>A0ABV3QP26</accession>
<keyword evidence="1" id="KW-0802">TPR repeat</keyword>
<name>A0ABV3QP26_9GAMM</name>
<organism evidence="2 3">
    <name type="scientific">Rhodanobacter geophilus</name>
    <dbReference type="NCBI Taxonomy" id="3162488"/>
    <lineage>
        <taxon>Bacteria</taxon>
        <taxon>Pseudomonadati</taxon>
        <taxon>Pseudomonadota</taxon>
        <taxon>Gammaproteobacteria</taxon>
        <taxon>Lysobacterales</taxon>
        <taxon>Rhodanobacteraceae</taxon>
        <taxon>Rhodanobacter</taxon>
    </lineage>
</organism>
<dbReference type="Pfam" id="PF13469">
    <property type="entry name" value="Sulfotransfer_3"/>
    <property type="match status" value="1"/>
</dbReference>
<dbReference type="EMBL" id="JBFOHL010000007">
    <property type="protein sequence ID" value="MEW9624362.1"/>
    <property type="molecule type" value="Genomic_DNA"/>
</dbReference>
<dbReference type="InterPro" id="IPR019734">
    <property type="entry name" value="TPR_rpt"/>
</dbReference>
<dbReference type="Proteomes" id="UP001556170">
    <property type="component" value="Unassembled WGS sequence"/>
</dbReference>
<dbReference type="SUPFAM" id="SSF52540">
    <property type="entry name" value="P-loop containing nucleoside triphosphate hydrolases"/>
    <property type="match status" value="1"/>
</dbReference>
<protein>
    <submittedName>
        <fullName evidence="2">Sulfotransferase</fullName>
    </submittedName>
</protein>
<feature type="repeat" description="TPR" evidence="1">
    <location>
        <begin position="114"/>
        <end position="147"/>
    </location>
</feature>
<reference evidence="2 3" key="1">
    <citation type="submission" date="2024-06" db="EMBL/GenBank/DDBJ databases">
        <authorList>
            <person name="Woo H."/>
        </authorList>
    </citation>
    <scope>NUCLEOTIDE SEQUENCE [LARGE SCALE GENOMIC DNA]</scope>
    <source>
        <strain evidence="2 3">S2-g</strain>
    </source>
</reference>
<proteinExistence type="predicted"/>
<gene>
    <name evidence="2" type="ORF">ABQJ56_08970</name>
</gene>